<name>A0A6G8F3F2_9PROT</name>
<sequence>MLTFYSALENIWFRLPQKLRYLLVGGFNTVFGYLLFVLMVSALGWSYKIALVTGYIIATNVAIFTMRYYVFRSSGRFKQEYAKAWGVYLSTMLINYAAMYIMVDFYGMNELFAQACYTVFSVIFTYLMHKYFSFAK</sequence>
<comment type="subcellular location">
    <subcellularLocation>
        <location evidence="1">Membrane</location>
        <topology evidence="1">Multi-pass membrane protein</topology>
    </subcellularLocation>
</comment>
<dbReference type="EMBL" id="MN990732">
    <property type="protein sequence ID" value="QIM10764.1"/>
    <property type="molecule type" value="Genomic_DNA"/>
</dbReference>
<evidence type="ECO:0000256" key="4">
    <source>
        <dbReference type="ARBA" id="ARBA00022989"/>
    </source>
</evidence>
<feature type="domain" description="GtrA/DPMS transmembrane" evidence="7">
    <location>
        <begin position="20"/>
        <end position="134"/>
    </location>
</feature>
<keyword evidence="3 6" id="KW-0812">Transmembrane</keyword>
<feature type="transmembrane region" description="Helical" evidence="6">
    <location>
        <begin position="21"/>
        <end position="43"/>
    </location>
</feature>
<gene>
    <name evidence="8" type="ORF">PlAlph_6560</name>
</gene>
<dbReference type="PANTHER" id="PTHR38459:SF1">
    <property type="entry name" value="PROPHAGE BACTOPRENOL-LINKED GLUCOSE TRANSLOCASE HOMOLOG"/>
    <property type="match status" value="1"/>
</dbReference>
<feature type="transmembrane region" description="Helical" evidence="6">
    <location>
        <begin position="49"/>
        <end position="70"/>
    </location>
</feature>
<evidence type="ECO:0000256" key="3">
    <source>
        <dbReference type="ARBA" id="ARBA00022692"/>
    </source>
</evidence>
<dbReference type="InterPro" id="IPR007267">
    <property type="entry name" value="GtrA_DPMS_TM"/>
</dbReference>
<feature type="transmembrane region" description="Helical" evidence="6">
    <location>
        <begin position="82"/>
        <end position="105"/>
    </location>
</feature>
<evidence type="ECO:0000256" key="1">
    <source>
        <dbReference type="ARBA" id="ARBA00004141"/>
    </source>
</evidence>
<dbReference type="AlphaFoldDB" id="A0A6G8F3F2"/>
<keyword evidence="5 6" id="KW-0472">Membrane</keyword>
<dbReference type="GO" id="GO:0000271">
    <property type="term" value="P:polysaccharide biosynthetic process"/>
    <property type="evidence" value="ECO:0007669"/>
    <property type="project" value="InterPro"/>
</dbReference>
<comment type="similarity">
    <text evidence="2">Belongs to the GtrA family.</text>
</comment>
<proteinExistence type="inferred from homology"/>
<dbReference type="Pfam" id="PF04138">
    <property type="entry name" value="GtrA_DPMS_TM"/>
    <property type="match status" value="1"/>
</dbReference>
<evidence type="ECO:0000256" key="2">
    <source>
        <dbReference type="ARBA" id="ARBA00009399"/>
    </source>
</evidence>
<evidence type="ECO:0000313" key="8">
    <source>
        <dbReference type="EMBL" id="QIM10764.1"/>
    </source>
</evidence>
<feature type="transmembrane region" description="Helical" evidence="6">
    <location>
        <begin position="111"/>
        <end position="128"/>
    </location>
</feature>
<organism evidence="8">
    <name type="scientific">uncultured Alphaproteobacteria bacterium</name>
    <dbReference type="NCBI Taxonomy" id="91750"/>
    <lineage>
        <taxon>Bacteria</taxon>
        <taxon>Pseudomonadati</taxon>
        <taxon>Pseudomonadota</taxon>
        <taxon>Alphaproteobacteria</taxon>
        <taxon>environmental samples</taxon>
    </lineage>
</organism>
<dbReference type="PANTHER" id="PTHR38459">
    <property type="entry name" value="PROPHAGE BACTOPRENOL-LINKED GLUCOSE TRANSLOCASE HOMOLOG"/>
    <property type="match status" value="1"/>
</dbReference>
<evidence type="ECO:0000256" key="5">
    <source>
        <dbReference type="ARBA" id="ARBA00023136"/>
    </source>
</evidence>
<keyword evidence="4 6" id="KW-1133">Transmembrane helix</keyword>
<reference evidence="8" key="1">
    <citation type="journal article" date="2020" name="J. ISSAAS">
        <title>Lactobacilli and other gastrointestinal microbiota of Peromyscus leucopus, reservoir host for agents of Lyme disease and other zoonoses in North America.</title>
        <authorList>
            <person name="Milovic A."/>
            <person name="Bassam K."/>
            <person name="Shao H."/>
            <person name="Chatzistamou I."/>
            <person name="Tufts D.M."/>
            <person name="Diuk-Wasser M."/>
            <person name="Barbour A.G."/>
        </authorList>
    </citation>
    <scope>NUCLEOTIDE SEQUENCE</scope>
    <source>
        <strain evidence="8">LL90</strain>
    </source>
</reference>
<dbReference type="GO" id="GO:0005886">
    <property type="term" value="C:plasma membrane"/>
    <property type="evidence" value="ECO:0007669"/>
    <property type="project" value="TreeGrafter"/>
</dbReference>
<evidence type="ECO:0000256" key="6">
    <source>
        <dbReference type="SAM" id="Phobius"/>
    </source>
</evidence>
<evidence type="ECO:0000259" key="7">
    <source>
        <dbReference type="Pfam" id="PF04138"/>
    </source>
</evidence>
<dbReference type="InterPro" id="IPR051401">
    <property type="entry name" value="GtrA_CellWall_Glycosyl"/>
</dbReference>
<accession>A0A6G8F3F2</accession>
<protein>
    <recommendedName>
        <fullName evidence="7">GtrA/DPMS transmembrane domain-containing protein</fullName>
    </recommendedName>
</protein>